<evidence type="ECO:0000256" key="4">
    <source>
        <dbReference type="ARBA" id="ARBA00013346"/>
    </source>
</evidence>
<evidence type="ECO:0000256" key="7">
    <source>
        <dbReference type="ARBA" id="ARBA00022679"/>
    </source>
</evidence>
<name>A0A7X6MGZ2_9ACTN</name>
<evidence type="ECO:0000313" key="12">
    <source>
        <dbReference type="EMBL" id="NKY99508.1"/>
    </source>
</evidence>
<sequence length="390" mass="41395">MQRDRWSMTPDHFSLLELRNRLADALETTGPVREAFAMVPRHLFIPDRVWPQTVGDPLDRQDAPQRWADLAYADAPVITQVNDGGSGPMNIPTSSSSAPSVMAAMIEAAGVESGQHVLEVGTGTGYNAAILCELVGPAGEVTTVEVDAGVAGHAADRLQTTGYAPRTVVADGAAGYAEGAPYDAVVATCAVVEVPRAWIEQTRPGGVVVTPWEPVANLPGGTMARLVVSEEGSARGRFAGDASFMPLRDQRARYDAPHDLHGTAEHTWNHGGDAREVVMGGAGPQLSLMMPGVRIGMRVLRGEAETCVWLSALDSPSWARLYADGRVEQGGPRPVGEEVIAAHEYWTARGCPELTEYGLTVTASGEHTAWLGAPSGPRWLHRAATEPVSA</sequence>
<dbReference type="GO" id="GO:0005737">
    <property type="term" value="C:cytoplasm"/>
    <property type="evidence" value="ECO:0007669"/>
    <property type="project" value="UniProtKB-SubCell"/>
</dbReference>
<dbReference type="PANTHER" id="PTHR11579:SF0">
    <property type="entry name" value="PROTEIN-L-ISOASPARTATE(D-ASPARTATE) O-METHYLTRANSFERASE"/>
    <property type="match status" value="1"/>
</dbReference>
<reference evidence="12 13" key="1">
    <citation type="submission" date="2020-04" db="EMBL/GenBank/DDBJ databases">
        <title>MicrobeNet Type strains.</title>
        <authorList>
            <person name="Nicholson A.C."/>
        </authorList>
    </citation>
    <scope>NUCLEOTIDE SEQUENCE [LARGE SCALE GENOMIC DNA]</scope>
    <source>
        <strain evidence="12 13">ATCC 23612</strain>
    </source>
</reference>
<evidence type="ECO:0000313" key="13">
    <source>
        <dbReference type="Proteomes" id="UP000553209"/>
    </source>
</evidence>
<keyword evidence="7" id="KW-0808">Transferase</keyword>
<evidence type="ECO:0000256" key="10">
    <source>
        <dbReference type="ARBA" id="ARBA00031323"/>
    </source>
</evidence>
<keyword evidence="6" id="KW-0489">Methyltransferase</keyword>
<dbReference type="SUPFAM" id="SSF53335">
    <property type="entry name" value="S-adenosyl-L-methionine-dependent methyltransferases"/>
    <property type="match status" value="1"/>
</dbReference>
<dbReference type="InterPro" id="IPR029063">
    <property type="entry name" value="SAM-dependent_MTases_sf"/>
</dbReference>
<dbReference type="GO" id="GO:0032259">
    <property type="term" value="P:methylation"/>
    <property type="evidence" value="ECO:0007669"/>
    <property type="project" value="UniProtKB-KW"/>
</dbReference>
<dbReference type="InterPro" id="IPR000682">
    <property type="entry name" value="PCMT"/>
</dbReference>
<evidence type="ECO:0000256" key="5">
    <source>
        <dbReference type="ARBA" id="ARBA00022490"/>
    </source>
</evidence>
<evidence type="ECO:0000256" key="1">
    <source>
        <dbReference type="ARBA" id="ARBA00004496"/>
    </source>
</evidence>
<organism evidence="12 13">
    <name type="scientific">Nocardiopsis alborubida</name>
    <dbReference type="NCBI Taxonomy" id="146802"/>
    <lineage>
        <taxon>Bacteria</taxon>
        <taxon>Bacillati</taxon>
        <taxon>Actinomycetota</taxon>
        <taxon>Actinomycetes</taxon>
        <taxon>Streptosporangiales</taxon>
        <taxon>Nocardiopsidaceae</taxon>
        <taxon>Nocardiopsis</taxon>
    </lineage>
</organism>
<keyword evidence="13" id="KW-1185">Reference proteome</keyword>
<gene>
    <name evidence="12" type="ORF">HGB44_17820</name>
</gene>
<comment type="subcellular location">
    <subcellularLocation>
        <location evidence="1">Cytoplasm</location>
    </subcellularLocation>
</comment>
<evidence type="ECO:0000256" key="11">
    <source>
        <dbReference type="ARBA" id="ARBA00031350"/>
    </source>
</evidence>
<evidence type="ECO:0000256" key="6">
    <source>
        <dbReference type="ARBA" id="ARBA00022603"/>
    </source>
</evidence>
<evidence type="ECO:0000256" key="9">
    <source>
        <dbReference type="ARBA" id="ARBA00030757"/>
    </source>
</evidence>
<accession>A0A7X6MGZ2</accession>
<dbReference type="Pfam" id="PF01135">
    <property type="entry name" value="PCMT"/>
    <property type="match status" value="1"/>
</dbReference>
<dbReference type="GO" id="GO:0004719">
    <property type="term" value="F:protein-L-isoaspartate (D-aspartate) O-methyltransferase activity"/>
    <property type="evidence" value="ECO:0007669"/>
    <property type="project" value="UniProtKB-EC"/>
</dbReference>
<evidence type="ECO:0000256" key="8">
    <source>
        <dbReference type="ARBA" id="ARBA00022691"/>
    </source>
</evidence>
<dbReference type="AlphaFoldDB" id="A0A7X6MGZ2"/>
<evidence type="ECO:0000256" key="3">
    <source>
        <dbReference type="ARBA" id="ARBA00011890"/>
    </source>
</evidence>
<keyword evidence="5" id="KW-0963">Cytoplasm</keyword>
<dbReference type="PANTHER" id="PTHR11579">
    <property type="entry name" value="PROTEIN-L-ISOASPARTATE O-METHYLTRANSFERASE"/>
    <property type="match status" value="1"/>
</dbReference>
<dbReference type="Gene3D" id="3.40.50.150">
    <property type="entry name" value="Vaccinia Virus protein VP39"/>
    <property type="match status" value="1"/>
</dbReference>
<evidence type="ECO:0000256" key="2">
    <source>
        <dbReference type="ARBA" id="ARBA00005369"/>
    </source>
</evidence>
<comment type="caution">
    <text evidence="12">The sequence shown here is derived from an EMBL/GenBank/DDBJ whole genome shotgun (WGS) entry which is preliminary data.</text>
</comment>
<dbReference type="EMBL" id="JAAXPG010000016">
    <property type="protein sequence ID" value="NKY99508.1"/>
    <property type="molecule type" value="Genomic_DNA"/>
</dbReference>
<comment type="similarity">
    <text evidence="2">Belongs to the methyltransferase superfamily. L-isoaspartyl/D-aspartyl protein methyltransferase family.</text>
</comment>
<dbReference type="EC" id="2.1.1.77" evidence="3"/>
<keyword evidence="8" id="KW-0949">S-adenosyl-L-methionine</keyword>
<proteinExistence type="inferred from homology"/>
<dbReference type="Proteomes" id="UP000553209">
    <property type="component" value="Unassembled WGS sequence"/>
</dbReference>
<protein>
    <recommendedName>
        <fullName evidence="4">Protein-L-isoaspartate O-methyltransferase</fullName>
        <ecNumber evidence="3">2.1.1.77</ecNumber>
    </recommendedName>
    <alternativeName>
        <fullName evidence="11">L-isoaspartyl protein carboxyl methyltransferase</fullName>
    </alternativeName>
    <alternativeName>
        <fullName evidence="9">Protein L-isoaspartyl methyltransferase</fullName>
    </alternativeName>
    <alternativeName>
        <fullName evidence="10">Protein-beta-aspartate methyltransferase</fullName>
    </alternativeName>
</protein>
<dbReference type="CDD" id="cd02440">
    <property type="entry name" value="AdoMet_MTases"/>
    <property type="match status" value="1"/>
</dbReference>